<dbReference type="EMBL" id="JAUEDM010000002">
    <property type="protein sequence ID" value="KAK3326835.1"/>
    <property type="molecule type" value="Genomic_DNA"/>
</dbReference>
<dbReference type="AlphaFoldDB" id="A0AAE0IKX3"/>
<feature type="region of interest" description="Disordered" evidence="1">
    <location>
        <begin position="258"/>
        <end position="284"/>
    </location>
</feature>
<feature type="compositionally biased region" description="Acidic residues" evidence="1">
    <location>
        <begin position="272"/>
        <end position="283"/>
    </location>
</feature>
<comment type="caution">
    <text evidence="2">The sequence shown here is derived from an EMBL/GenBank/DDBJ whole genome shotgun (WGS) entry which is preliminary data.</text>
</comment>
<organism evidence="2 3">
    <name type="scientific">Apodospora peruviana</name>
    <dbReference type="NCBI Taxonomy" id="516989"/>
    <lineage>
        <taxon>Eukaryota</taxon>
        <taxon>Fungi</taxon>
        <taxon>Dikarya</taxon>
        <taxon>Ascomycota</taxon>
        <taxon>Pezizomycotina</taxon>
        <taxon>Sordariomycetes</taxon>
        <taxon>Sordariomycetidae</taxon>
        <taxon>Sordariales</taxon>
        <taxon>Lasiosphaeriaceae</taxon>
        <taxon>Apodospora</taxon>
    </lineage>
</organism>
<accession>A0AAE0IKX3</accession>
<feature type="region of interest" description="Disordered" evidence="1">
    <location>
        <begin position="75"/>
        <end position="119"/>
    </location>
</feature>
<evidence type="ECO:0000256" key="1">
    <source>
        <dbReference type="SAM" id="MobiDB-lite"/>
    </source>
</evidence>
<dbReference type="Proteomes" id="UP001283341">
    <property type="component" value="Unassembled WGS sequence"/>
</dbReference>
<keyword evidence="3" id="KW-1185">Reference proteome</keyword>
<gene>
    <name evidence="2" type="ORF">B0H66DRAFT_551780</name>
</gene>
<sequence length="402" mass="45215">MCFQIVELYSACRCLYYQFAVDKCGSYGRPGHGVQRRTILVGYACSYHSSAPTGYGYASPRVTAVPGAIVESERQKEVARAEETQKNPDVLDSSATSARIQDGLSSPEEPSRSLNNLDSTFDDLDESDSCDQESTVSIASSITTLEGDMVEILFSKLLHFEDLRFLWPQLIVRSCTWKRSHRTIERLLRRYSQDLQTLAVNTVSNKSITDVERTLRVKASKFVRRSRNNIAHRICEAHADFLEEQWSTLGSKLKATGDDEVAGSHTVPNAADESDSGDDEDESSFSFDTIGSFLFRTEPILQLQASVKAIVRSRNRESTSVWTTIWDNARLGFQNSAIGRILESKPVPDNSTRLHWQCVCGRNLYDDFVELRPGALSKLHELLCFPNLALSAPNVYRRFSRR</sequence>
<reference evidence="2" key="1">
    <citation type="journal article" date="2023" name="Mol. Phylogenet. Evol.">
        <title>Genome-scale phylogeny and comparative genomics of the fungal order Sordariales.</title>
        <authorList>
            <person name="Hensen N."/>
            <person name="Bonometti L."/>
            <person name="Westerberg I."/>
            <person name="Brannstrom I.O."/>
            <person name="Guillou S."/>
            <person name="Cros-Aarteil S."/>
            <person name="Calhoun S."/>
            <person name="Haridas S."/>
            <person name="Kuo A."/>
            <person name="Mondo S."/>
            <person name="Pangilinan J."/>
            <person name="Riley R."/>
            <person name="LaButti K."/>
            <person name="Andreopoulos B."/>
            <person name="Lipzen A."/>
            <person name="Chen C."/>
            <person name="Yan M."/>
            <person name="Daum C."/>
            <person name="Ng V."/>
            <person name="Clum A."/>
            <person name="Steindorff A."/>
            <person name="Ohm R.A."/>
            <person name="Martin F."/>
            <person name="Silar P."/>
            <person name="Natvig D.O."/>
            <person name="Lalanne C."/>
            <person name="Gautier V."/>
            <person name="Ament-Velasquez S.L."/>
            <person name="Kruys A."/>
            <person name="Hutchinson M.I."/>
            <person name="Powell A.J."/>
            <person name="Barry K."/>
            <person name="Miller A.N."/>
            <person name="Grigoriev I.V."/>
            <person name="Debuchy R."/>
            <person name="Gladieux P."/>
            <person name="Hiltunen Thoren M."/>
            <person name="Johannesson H."/>
        </authorList>
    </citation>
    <scope>NUCLEOTIDE SEQUENCE</scope>
    <source>
        <strain evidence="2">CBS 118394</strain>
    </source>
</reference>
<evidence type="ECO:0000313" key="2">
    <source>
        <dbReference type="EMBL" id="KAK3326835.1"/>
    </source>
</evidence>
<name>A0AAE0IKX3_9PEZI</name>
<reference evidence="2" key="2">
    <citation type="submission" date="2023-06" db="EMBL/GenBank/DDBJ databases">
        <authorList>
            <consortium name="Lawrence Berkeley National Laboratory"/>
            <person name="Haridas S."/>
            <person name="Hensen N."/>
            <person name="Bonometti L."/>
            <person name="Westerberg I."/>
            <person name="Brannstrom I.O."/>
            <person name="Guillou S."/>
            <person name="Cros-Aarteil S."/>
            <person name="Calhoun S."/>
            <person name="Kuo A."/>
            <person name="Mondo S."/>
            <person name="Pangilinan J."/>
            <person name="Riley R."/>
            <person name="Labutti K."/>
            <person name="Andreopoulos B."/>
            <person name="Lipzen A."/>
            <person name="Chen C."/>
            <person name="Yanf M."/>
            <person name="Daum C."/>
            <person name="Ng V."/>
            <person name="Clum A."/>
            <person name="Steindorff A."/>
            <person name="Ohm R."/>
            <person name="Martin F."/>
            <person name="Silar P."/>
            <person name="Natvig D."/>
            <person name="Lalanne C."/>
            <person name="Gautier V."/>
            <person name="Ament-Velasquez S.L."/>
            <person name="Kruys A."/>
            <person name="Hutchinson M.I."/>
            <person name="Powell A.J."/>
            <person name="Barry K."/>
            <person name="Miller A.N."/>
            <person name="Grigoriev I.V."/>
            <person name="Debuchy R."/>
            <person name="Gladieux P."/>
            <person name="Thoren M.H."/>
            <person name="Johannesson H."/>
        </authorList>
    </citation>
    <scope>NUCLEOTIDE SEQUENCE</scope>
    <source>
        <strain evidence="2">CBS 118394</strain>
    </source>
</reference>
<feature type="compositionally biased region" description="Basic and acidic residues" evidence="1">
    <location>
        <begin position="75"/>
        <end position="86"/>
    </location>
</feature>
<evidence type="ECO:0000313" key="3">
    <source>
        <dbReference type="Proteomes" id="UP001283341"/>
    </source>
</evidence>
<protein>
    <submittedName>
        <fullName evidence="2">Uncharacterized protein</fullName>
    </submittedName>
</protein>
<proteinExistence type="predicted"/>